<dbReference type="Proteomes" id="UP000228593">
    <property type="component" value="Unassembled WGS sequence"/>
</dbReference>
<evidence type="ECO:0000313" key="1">
    <source>
        <dbReference type="EMBL" id="PIL40570.1"/>
    </source>
</evidence>
<organism evidence="1 2">
    <name type="scientific">Massilia psychrophila</name>
    <dbReference type="NCBI Taxonomy" id="1603353"/>
    <lineage>
        <taxon>Bacteria</taxon>
        <taxon>Pseudomonadati</taxon>
        <taxon>Pseudomonadota</taxon>
        <taxon>Betaproteobacteria</taxon>
        <taxon>Burkholderiales</taxon>
        <taxon>Oxalobacteraceae</taxon>
        <taxon>Telluria group</taxon>
        <taxon>Massilia</taxon>
    </lineage>
</organism>
<gene>
    <name evidence="1" type="ORF">CR103_06600</name>
</gene>
<protein>
    <submittedName>
        <fullName evidence="1">Uncharacterized protein</fullName>
    </submittedName>
</protein>
<dbReference type="AlphaFoldDB" id="A0A2G8T3E3"/>
<name>A0A2G8T3E3_9BURK</name>
<sequence>MLNRFIAARLCITAEPDDIDVVAASANGHVWHAASRPGAARKIFPPLQARIAVKAIIKYYATQHTLQVKL</sequence>
<proteinExistence type="predicted"/>
<dbReference type="EMBL" id="PDOB01000007">
    <property type="protein sequence ID" value="PIL40570.1"/>
    <property type="molecule type" value="Genomic_DNA"/>
</dbReference>
<evidence type="ECO:0000313" key="2">
    <source>
        <dbReference type="Proteomes" id="UP000228593"/>
    </source>
</evidence>
<reference evidence="1 2" key="1">
    <citation type="submission" date="2017-10" db="EMBL/GenBank/DDBJ databases">
        <title>Massilia psychrophilum sp. nov., a novel purple-pigmented bacterium isolated from Tianshan glacier, Xinjiang Municipality, China.</title>
        <authorList>
            <person name="Wang H."/>
        </authorList>
    </citation>
    <scope>NUCLEOTIDE SEQUENCE [LARGE SCALE GENOMIC DNA]</scope>
    <source>
        <strain evidence="1 2">JCM 30813</strain>
    </source>
</reference>
<keyword evidence="2" id="KW-1185">Reference proteome</keyword>
<accession>A0A2G8T3E3</accession>
<comment type="caution">
    <text evidence="1">The sequence shown here is derived from an EMBL/GenBank/DDBJ whole genome shotgun (WGS) entry which is preliminary data.</text>
</comment>